<comment type="caution">
    <text evidence="1">The sequence shown here is derived from an EMBL/GenBank/DDBJ whole genome shotgun (WGS) entry which is preliminary data.</text>
</comment>
<reference evidence="1 2" key="1">
    <citation type="submission" date="2023-03" db="EMBL/GenBank/DDBJ databases">
        <title>NovoSphingobium album sp. nov. isolated from polycyclic aromatic hydrocarbons- and heavy-metal polluted soil.</title>
        <authorList>
            <person name="Liu Z."/>
            <person name="Wang K."/>
        </authorList>
    </citation>
    <scope>NUCLEOTIDE SEQUENCE [LARGE SCALE GENOMIC DNA]</scope>
    <source>
        <strain evidence="1 2">H3SJ31-1</strain>
    </source>
</reference>
<proteinExistence type="predicted"/>
<dbReference type="Proteomes" id="UP001216253">
    <property type="component" value="Unassembled WGS sequence"/>
</dbReference>
<gene>
    <name evidence="1" type="ORF">PYV00_24185</name>
</gene>
<accession>A0ABT5WY84</accession>
<sequence length="99" mass="10482">MSYFGNETRAQLRQLLKSNGASAERTSVIVDLACHAADDSLKALLAVVERAEGGGAQMMTLELALQLADGQMQSMLEAAHAVAGKLNLRQEAMAVVVKP</sequence>
<organism evidence="1 2">
    <name type="scientific">Novosphingobium album</name>
    <name type="common">ex Liu et al. 2023</name>
    <dbReference type="NCBI Taxonomy" id="3031130"/>
    <lineage>
        <taxon>Bacteria</taxon>
        <taxon>Pseudomonadati</taxon>
        <taxon>Pseudomonadota</taxon>
        <taxon>Alphaproteobacteria</taxon>
        <taxon>Sphingomonadales</taxon>
        <taxon>Sphingomonadaceae</taxon>
        <taxon>Novosphingobium</taxon>
    </lineage>
</organism>
<dbReference type="EMBL" id="JARESE010000123">
    <property type="protein sequence ID" value="MDE8654798.1"/>
    <property type="molecule type" value="Genomic_DNA"/>
</dbReference>
<dbReference type="RefSeq" id="WP_275230914.1">
    <property type="nucleotide sequence ID" value="NZ_JARESE010000123.1"/>
</dbReference>
<keyword evidence="2" id="KW-1185">Reference proteome</keyword>
<name>A0ABT5WY84_9SPHN</name>
<evidence type="ECO:0008006" key="3">
    <source>
        <dbReference type="Google" id="ProtNLM"/>
    </source>
</evidence>
<evidence type="ECO:0000313" key="2">
    <source>
        <dbReference type="Proteomes" id="UP001216253"/>
    </source>
</evidence>
<protein>
    <recommendedName>
        <fullName evidence="3">STAS domain-containing protein</fullName>
    </recommendedName>
</protein>
<evidence type="ECO:0000313" key="1">
    <source>
        <dbReference type="EMBL" id="MDE8654798.1"/>
    </source>
</evidence>